<feature type="transmembrane region" description="Helical" evidence="6">
    <location>
        <begin position="405"/>
        <end position="426"/>
    </location>
</feature>
<feature type="transmembrane region" description="Helical" evidence="6">
    <location>
        <begin position="74"/>
        <end position="92"/>
    </location>
</feature>
<feature type="transmembrane region" description="Helical" evidence="6">
    <location>
        <begin position="438"/>
        <end position="455"/>
    </location>
</feature>
<dbReference type="EMBL" id="JAURVH010001525">
    <property type="protein sequence ID" value="KAK5917948.1"/>
    <property type="molecule type" value="Genomic_DNA"/>
</dbReference>
<organism evidence="8 9">
    <name type="scientific">Champsocephalus gunnari</name>
    <name type="common">Mackerel icefish</name>
    <dbReference type="NCBI Taxonomy" id="52237"/>
    <lineage>
        <taxon>Eukaryota</taxon>
        <taxon>Metazoa</taxon>
        <taxon>Chordata</taxon>
        <taxon>Craniata</taxon>
        <taxon>Vertebrata</taxon>
        <taxon>Euteleostomi</taxon>
        <taxon>Actinopterygii</taxon>
        <taxon>Neopterygii</taxon>
        <taxon>Teleostei</taxon>
        <taxon>Neoteleostei</taxon>
        <taxon>Acanthomorphata</taxon>
        <taxon>Eupercaria</taxon>
        <taxon>Perciformes</taxon>
        <taxon>Notothenioidei</taxon>
        <taxon>Channichthyidae</taxon>
        <taxon>Champsocephalus</taxon>
    </lineage>
</organism>
<proteinExistence type="inferred from homology"/>
<keyword evidence="3 6" id="KW-0812">Transmembrane</keyword>
<dbReference type="PANTHER" id="PTHR11206">
    <property type="entry name" value="MULTIDRUG RESISTANCE PROTEIN"/>
    <property type="match status" value="1"/>
</dbReference>
<dbReference type="GO" id="GO:0016020">
    <property type="term" value="C:membrane"/>
    <property type="evidence" value="ECO:0007669"/>
    <property type="project" value="UniProtKB-SubCell"/>
</dbReference>
<keyword evidence="5 6" id="KW-0472">Membrane</keyword>
<protein>
    <recommendedName>
        <fullName evidence="6">Multidrug and toxin extrusion protein</fullName>
    </recommendedName>
</protein>
<feature type="transmembrane region" description="Helical" evidence="6">
    <location>
        <begin position="362"/>
        <end position="385"/>
    </location>
</feature>
<dbReference type="Pfam" id="PF01554">
    <property type="entry name" value="MatE"/>
    <property type="match status" value="2"/>
</dbReference>
<evidence type="ECO:0000256" key="4">
    <source>
        <dbReference type="ARBA" id="ARBA00022989"/>
    </source>
</evidence>
<feature type="transmembrane region" description="Helical" evidence="6">
    <location>
        <begin position="461"/>
        <end position="482"/>
    </location>
</feature>
<evidence type="ECO:0000256" key="5">
    <source>
        <dbReference type="ARBA" id="ARBA00023136"/>
    </source>
</evidence>
<evidence type="ECO:0000313" key="8">
    <source>
        <dbReference type="EMBL" id="KAK5917948.1"/>
    </source>
</evidence>
<accession>A0AAN8HJT6</accession>
<feature type="region of interest" description="Disordered" evidence="7">
    <location>
        <begin position="1"/>
        <end position="23"/>
    </location>
</feature>
<feature type="transmembrane region" description="Helical" evidence="6">
    <location>
        <begin position="593"/>
        <end position="613"/>
    </location>
</feature>
<dbReference type="Proteomes" id="UP001331515">
    <property type="component" value="Unassembled WGS sequence"/>
</dbReference>
<comment type="caution">
    <text evidence="8">The sequence shown here is derived from an EMBL/GenBank/DDBJ whole genome shotgun (WGS) entry which is preliminary data.</text>
</comment>
<keyword evidence="9" id="KW-1185">Reference proteome</keyword>
<evidence type="ECO:0000313" key="9">
    <source>
        <dbReference type="Proteomes" id="UP001331515"/>
    </source>
</evidence>
<dbReference type="InterPro" id="IPR002528">
    <property type="entry name" value="MATE_fam"/>
</dbReference>
<comment type="similarity">
    <text evidence="2 6">Belongs to the multi antimicrobial extrusion (MATE) (TC 2.A.66.1) family.</text>
</comment>
<dbReference type="AlphaFoldDB" id="A0AAN8HJT6"/>
<keyword evidence="4 6" id="KW-1133">Transmembrane helix</keyword>
<feature type="transmembrane region" description="Helical" evidence="6">
    <location>
        <begin position="180"/>
        <end position="201"/>
    </location>
</feature>
<feature type="transmembrane region" description="Helical" evidence="6">
    <location>
        <begin position="145"/>
        <end position="168"/>
    </location>
</feature>
<dbReference type="CDD" id="cd13132">
    <property type="entry name" value="MATE_eukaryotic"/>
    <property type="match status" value="1"/>
</dbReference>
<reference evidence="8 9" key="1">
    <citation type="journal article" date="2023" name="Mol. Biol. Evol.">
        <title>Genomics of Secondarily Temperate Adaptation in the Only Non-Antarctic Icefish.</title>
        <authorList>
            <person name="Rivera-Colon A.G."/>
            <person name="Rayamajhi N."/>
            <person name="Minhas B.F."/>
            <person name="Madrigal G."/>
            <person name="Bilyk K.T."/>
            <person name="Yoon V."/>
            <person name="Hune M."/>
            <person name="Gregory S."/>
            <person name="Cheng C.H.C."/>
            <person name="Catchen J.M."/>
        </authorList>
    </citation>
    <scope>NUCLEOTIDE SEQUENCE [LARGE SCALE GENOMIC DNA]</scope>
    <source>
        <tissue evidence="8">White muscle</tissue>
    </source>
</reference>
<dbReference type="GO" id="GO:1990961">
    <property type="term" value="P:xenobiotic detoxification by transmembrane export across the plasma membrane"/>
    <property type="evidence" value="ECO:0007669"/>
    <property type="project" value="InterPro"/>
</dbReference>
<evidence type="ECO:0000256" key="6">
    <source>
        <dbReference type="RuleBase" id="RU004914"/>
    </source>
</evidence>
<gene>
    <name evidence="8" type="ORF">CgunFtcFv8_002755</name>
</gene>
<feature type="transmembrane region" description="Helical" evidence="6">
    <location>
        <begin position="282"/>
        <end position="301"/>
    </location>
</feature>
<feature type="transmembrane region" description="Helical" evidence="6">
    <location>
        <begin position="321"/>
        <end position="342"/>
    </location>
</feature>
<feature type="transmembrane region" description="Helical" evidence="6">
    <location>
        <begin position="98"/>
        <end position="124"/>
    </location>
</feature>
<dbReference type="GO" id="GO:0042910">
    <property type="term" value="F:xenobiotic transmembrane transporter activity"/>
    <property type="evidence" value="ECO:0007669"/>
    <property type="project" value="InterPro"/>
</dbReference>
<feature type="transmembrane region" description="Helical" evidence="6">
    <location>
        <begin position="237"/>
        <end position="261"/>
    </location>
</feature>
<name>A0AAN8HJT6_CHAGU</name>
<comment type="subcellular location">
    <subcellularLocation>
        <location evidence="1">Membrane</location>
        <topology evidence="1">Multi-pass membrane protein</topology>
    </subcellularLocation>
</comment>
<evidence type="ECO:0000256" key="1">
    <source>
        <dbReference type="ARBA" id="ARBA00004141"/>
    </source>
</evidence>
<sequence length="646" mass="70339">MEKLGSPDPPDPPPGTGPVAGVSVGRISGAEEDEAAVSSKLFRCARVRRWVPLVYREELYQVLRLTGPLLLSRILNFLLPFVNTIFCGHIGNAELAGYALASATINITTTATGYGLALASDTLFSQTYGSKNLKRVGVILQRSTLILLLFTLPCWALLINSHNLLIILHQEEQVAKIAQIYVMAYLPAVPAMFVHMLQVAYLQNQGIILPQMYTAAVANIFNLGANYVLIFSLDMGVIGSAIANSISQIAICLLLFGYIRWKKLHQQTWGGWSTDCLQEWGSYMRLAVPSLFMVCFEWWIWDVGGILAGILGEVDLAAQHVLMEIGALTYMFPLGVHAAACVRVGNALGAGNTTRALVTCKVALFLSGMLALLQGVVIASSKSVVGYIFTSDENIVNMVSQNLTVYIFLQFFDALLCVCSGILVGAGMQKIAALANMVCYYCVGLPVGIALMFAAKLRILGLWLGIFICVVLETGFFLFLIFKLNWKKITHQAQLRGGRRVVVSPKRPISTLLNEAMVPDISDCPITELDGEALKSDGYCPVNSKDQELKVFPEAEDNNINAVGAERGAEQSEKTSKDTITLLSVTELILRRGLILVISVLILATGVAFHVAFPVPEFSAKNSANFTLNWNNDSTPTPLSPLHQDI</sequence>
<evidence type="ECO:0000256" key="2">
    <source>
        <dbReference type="ARBA" id="ARBA00010199"/>
    </source>
</evidence>
<feature type="compositionally biased region" description="Pro residues" evidence="7">
    <location>
        <begin position="7"/>
        <end position="16"/>
    </location>
</feature>
<dbReference type="InterPro" id="IPR045069">
    <property type="entry name" value="MATE_euk"/>
</dbReference>
<dbReference type="GO" id="GO:0015297">
    <property type="term" value="F:antiporter activity"/>
    <property type="evidence" value="ECO:0007669"/>
    <property type="project" value="InterPro"/>
</dbReference>
<dbReference type="NCBIfam" id="TIGR00797">
    <property type="entry name" value="matE"/>
    <property type="match status" value="1"/>
</dbReference>
<evidence type="ECO:0000256" key="3">
    <source>
        <dbReference type="ARBA" id="ARBA00022692"/>
    </source>
</evidence>
<evidence type="ECO:0000256" key="7">
    <source>
        <dbReference type="SAM" id="MobiDB-lite"/>
    </source>
</evidence>